<evidence type="ECO:0000313" key="9">
    <source>
        <dbReference type="EMBL" id="MFC4768072.1"/>
    </source>
</evidence>
<evidence type="ECO:0000259" key="8">
    <source>
        <dbReference type="Pfam" id="PF17042"/>
    </source>
</evidence>
<evidence type="ECO:0000256" key="5">
    <source>
        <dbReference type="ARBA" id="ARBA00022840"/>
    </source>
</evidence>
<comment type="caution">
    <text evidence="9">The sequence shown here is derived from an EMBL/GenBank/DDBJ whole genome shotgun (WGS) entry which is preliminary data.</text>
</comment>
<proteinExistence type="inferred from homology"/>
<feature type="domain" description="Four-carbon acid sugar kinase N-terminal" evidence="7">
    <location>
        <begin position="7"/>
        <end position="231"/>
    </location>
</feature>
<gene>
    <name evidence="9" type="ORF">ACFO8Q_12000</name>
</gene>
<keyword evidence="3" id="KW-0547">Nucleotide-binding</keyword>
<protein>
    <submittedName>
        <fullName evidence="9">Four-carbon acid sugar kinase family protein</fullName>
        <ecNumber evidence="9">2.7.1.-</ecNumber>
    </submittedName>
</protein>
<evidence type="ECO:0000256" key="1">
    <source>
        <dbReference type="ARBA" id="ARBA00005715"/>
    </source>
</evidence>
<keyword evidence="5" id="KW-0067">ATP-binding</keyword>
<dbReference type="EMBL" id="JBHSHC010000096">
    <property type="protein sequence ID" value="MFC4768072.1"/>
    <property type="molecule type" value="Genomic_DNA"/>
</dbReference>
<organism evidence="9 10">
    <name type="scientific">Effusibacillus consociatus</name>
    <dbReference type="NCBI Taxonomy" id="1117041"/>
    <lineage>
        <taxon>Bacteria</taxon>
        <taxon>Bacillati</taxon>
        <taxon>Bacillota</taxon>
        <taxon>Bacilli</taxon>
        <taxon>Bacillales</taxon>
        <taxon>Alicyclobacillaceae</taxon>
        <taxon>Effusibacillus</taxon>
    </lineage>
</organism>
<dbReference type="Gene3D" id="3.40.50.10840">
    <property type="entry name" value="Putative sugar-binding, N-terminal domain"/>
    <property type="match status" value="1"/>
</dbReference>
<accession>A0ABV9Q5V6</accession>
<evidence type="ECO:0000256" key="2">
    <source>
        <dbReference type="ARBA" id="ARBA00022679"/>
    </source>
</evidence>
<dbReference type="InterPro" id="IPR031475">
    <property type="entry name" value="NBD_C"/>
</dbReference>
<sequence length="446" mass="49054">MDSLSRLVIIADDLTGSNDAGLQFAKQGFRTLSLLDAEWNDLNNDADVCVFNAETRSLHSQLAYERTKEIARHLDLNLVPYVYKKIDSTMRGNIGAEIDALMDSLPFDLAVVVPAYPKNDRKTIGGYHLVNQMLLEDSEIARDPKCPVTQSHIPTLLSGQSKRPIGHVELKTIRESGAGLTDRVRDMVAQGNSIIVFDAVFQDDLKAITEAVSTSGLKTLWVGSAGLAHSLSEVIDLKRKARTEQKEPETNSFFPTFVVAGSVNAITRQQIEALNERDEFQVIVANPLSFLEDSERGEELEKITKLLIDVIDNGKSPVLTTDVSESTRLPVGEWMRKNGRDGLYAGNQIADCLGKLGAMVVSRRKLGGMVLTGGDIAYRTCKYLQVKAFWILDEVEEGIPFSQVIGGSADALPIITKAGAFGNRFSLVHAVEKIKTYRGSIHEKSF</sequence>
<dbReference type="SUPFAM" id="SSF142764">
    <property type="entry name" value="YgbK-like"/>
    <property type="match status" value="1"/>
</dbReference>
<keyword evidence="10" id="KW-1185">Reference proteome</keyword>
<dbReference type="InterPro" id="IPR010737">
    <property type="entry name" value="4-carb_acid_sugar_kinase_N"/>
</dbReference>
<dbReference type="Gene3D" id="3.40.980.20">
    <property type="entry name" value="Four-carbon acid sugar kinase, nucleotide binding domain"/>
    <property type="match status" value="1"/>
</dbReference>
<evidence type="ECO:0000256" key="3">
    <source>
        <dbReference type="ARBA" id="ARBA00022741"/>
    </source>
</evidence>
<dbReference type="Pfam" id="PF07005">
    <property type="entry name" value="SBD_N"/>
    <property type="match status" value="1"/>
</dbReference>
<keyword evidence="2 9" id="KW-0808">Transferase</keyword>
<keyword evidence="6" id="KW-0119">Carbohydrate metabolism</keyword>
<dbReference type="InterPro" id="IPR037051">
    <property type="entry name" value="4-carb_acid_sugar_kinase_N_sf"/>
</dbReference>
<feature type="domain" description="Four-carbon acid sugar kinase nucleotide binding" evidence="8">
    <location>
        <begin position="258"/>
        <end position="424"/>
    </location>
</feature>
<name>A0ABV9Q5V6_9BACL</name>
<dbReference type="EC" id="2.7.1.-" evidence="9"/>
<dbReference type="Pfam" id="PF17042">
    <property type="entry name" value="NBD_C"/>
    <property type="match status" value="1"/>
</dbReference>
<dbReference type="GO" id="GO:0016301">
    <property type="term" value="F:kinase activity"/>
    <property type="evidence" value="ECO:0007669"/>
    <property type="project" value="UniProtKB-KW"/>
</dbReference>
<evidence type="ECO:0000256" key="4">
    <source>
        <dbReference type="ARBA" id="ARBA00022777"/>
    </source>
</evidence>
<dbReference type="Proteomes" id="UP001596002">
    <property type="component" value="Unassembled WGS sequence"/>
</dbReference>
<reference evidence="10" key="1">
    <citation type="journal article" date="2019" name="Int. J. Syst. Evol. Microbiol.">
        <title>The Global Catalogue of Microorganisms (GCM) 10K type strain sequencing project: providing services to taxonomists for standard genome sequencing and annotation.</title>
        <authorList>
            <consortium name="The Broad Institute Genomics Platform"/>
            <consortium name="The Broad Institute Genome Sequencing Center for Infectious Disease"/>
            <person name="Wu L."/>
            <person name="Ma J."/>
        </authorList>
    </citation>
    <scope>NUCLEOTIDE SEQUENCE [LARGE SCALE GENOMIC DNA]</scope>
    <source>
        <strain evidence="10">WYCCWR 12678</strain>
    </source>
</reference>
<dbReference type="InterPro" id="IPR042213">
    <property type="entry name" value="NBD_C_sf"/>
</dbReference>
<evidence type="ECO:0000259" key="7">
    <source>
        <dbReference type="Pfam" id="PF07005"/>
    </source>
</evidence>
<evidence type="ECO:0000313" key="10">
    <source>
        <dbReference type="Proteomes" id="UP001596002"/>
    </source>
</evidence>
<comment type="similarity">
    <text evidence="1">Belongs to the four-carbon acid sugar kinase family.</text>
</comment>
<keyword evidence="4 9" id="KW-0418">Kinase</keyword>
<evidence type="ECO:0000256" key="6">
    <source>
        <dbReference type="ARBA" id="ARBA00023277"/>
    </source>
</evidence>